<dbReference type="Proteomes" id="UP000655588">
    <property type="component" value="Unassembled WGS sequence"/>
</dbReference>
<dbReference type="GO" id="GO:0005840">
    <property type="term" value="C:ribosome"/>
    <property type="evidence" value="ECO:0007669"/>
    <property type="project" value="UniProtKB-KW"/>
</dbReference>
<keyword evidence="6" id="KW-0687">Ribonucleoprotein</keyword>
<comment type="caution">
    <text evidence="9">The sequence shown here is derived from an EMBL/GenBank/DDBJ whole genome shotgun (WGS) entry which is preliminary data.</text>
</comment>
<protein>
    <recommendedName>
        <fullName evidence="7">Large ribosomal subunit protein bL35m</fullName>
    </recommendedName>
    <alternativeName>
        <fullName evidence="8">39S ribosomal protein L35, mitochondrial</fullName>
    </alternativeName>
</protein>
<dbReference type="InterPro" id="IPR019338">
    <property type="entry name" value="Ribosomal_bL35m"/>
</dbReference>
<name>A0A833S5S4_9HYME</name>
<dbReference type="GO" id="GO:0003735">
    <property type="term" value="F:structural constituent of ribosome"/>
    <property type="evidence" value="ECO:0007669"/>
    <property type="project" value="InterPro"/>
</dbReference>
<evidence type="ECO:0000256" key="7">
    <source>
        <dbReference type="ARBA" id="ARBA00035273"/>
    </source>
</evidence>
<feature type="non-terminal residue" evidence="9">
    <location>
        <position position="213"/>
    </location>
</feature>
<evidence type="ECO:0000256" key="3">
    <source>
        <dbReference type="ARBA" id="ARBA00022946"/>
    </source>
</evidence>
<dbReference type="GO" id="GO:0005739">
    <property type="term" value="C:mitochondrion"/>
    <property type="evidence" value="ECO:0007669"/>
    <property type="project" value="UniProtKB-SubCell"/>
</dbReference>
<gene>
    <name evidence="9" type="ORF">E2986_05981</name>
</gene>
<dbReference type="Pfam" id="PF01632">
    <property type="entry name" value="Ribosomal_L35p"/>
    <property type="match status" value="1"/>
</dbReference>
<dbReference type="PANTHER" id="PTHR15909:SF0">
    <property type="entry name" value="LARGE RIBOSOMAL SUBUNIT PROTEIN BL35M"/>
    <property type="match status" value="1"/>
</dbReference>
<evidence type="ECO:0000256" key="2">
    <source>
        <dbReference type="ARBA" id="ARBA00006598"/>
    </source>
</evidence>
<dbReference type="InterPro" id="IPR037229">
    <property type="entry name" value="Ribosomal_bL35_sf"/>
</dbReference>
<organism evidence="9 10">
    <name type="scientific">Frieseomelitta varia</name>
    <dbReference type="NCBI Taxonomy" id="561572"/>
    <lineage>
        <taxon>Eukaryota</taxon>
        <taxon>Metazoa</taxon>
        <taxon>Ecdysozoa</taxon>
        <taxon>Arthropoda</taxon>
        <taxon>Hexapoda</taxon>
        <taxon>Insecta</taxon>
        <taxon>Pterygota</taxon>
        <taxon>Neoptera</taxon>
        <taxon>Endopterygota</taxon>
        <taxon>Hymenoptera</taxon>
        <taxon>Apocrita</taxon>
        <taxon>Aculeata</taxon>
        <taxon>Apoidea</taxon>
        <taxon>Anthophila</taxon>
        <taxon>Apidae</taxon>
        <taxon>Frieseomelitta</taxon>
    </lineage>
</organism>
<evidence type="ECO:0000256" key="6">
    <source>
        <dbReference type="ARBA" id="ARBA00023274"/>
    </source>
</evidence>
<keyword evidence="5" id="KW-0496">Mitochondrion</keyword>
<keyword evidence="4" id="KW-0689">Ribosomal protein</keyword>
<evidence type="ECO:0000313" key="10">
    <source>
        <dbReference type="Proteomes" id="UP000655588"/>
    </source>
</evidence>
<keyword evidence="10" id="KW-1185">Reference proteome</keyword>
<comment type="subcellular location">
    <subcellularLocation>
        <location evidence="1">Mitochondrion</location>
    </subcellularLocation>
</comment>
<evidence type="ECO:0000256" key="1">
    <source>
        <dbReference type="ARBA" id="ARBA00004173"/>
    </source>
</evidence>
<reference evidence="9" key="1">
    <citation type="submission" date="2019-11" db="EMBL/GenBank/DDBJ databases">
        <title>The nuclear and mitochondrial genomes of Frieseomelitta varia - a highly eusocial stingless bee (Meliponini) with a permanently sterile worker caste.</title>
        <authorList>
            <person name="Freitas F.C.P."/>
            <person name="Lourenco A.P."/>
            <person name="Nunes F.M.F."/>
            <person name="Paschoal A.R."/>
            <person name="Abreu F.C.P."/>
            <person name="Barbin F.O."/>
            <person name="Bataglia L."/>
            <person name="Cardoso-Junior C.A.M."/>
            <person name="Cervoni M.S."/>
            <person name="Silva S.R."/>
            <person name="Dalarmi F."/>
            <person name="Del Lama M.A."/>
            <person name="Depintor T.S."/>
            <person name="Ferreira K.M."/>
            <person name="Goria P.S."/>
            <person name="Jaskot M.C."/>
            <person name="Lago D.C."/>
            <person name="Luna-Lucena D."/>
            <person name="Moda L.M."/>
            <person name="Nascimento L."/>
            <person name="Pedrino M."/>
            <person name="Rabico F.O."/>
            <person name="Sanches F.C."/>
            <person name="Santos D.E."/>
            <person name="Santos C.G."/>
            <person name="Vieira J."/>
            <person name="Lopes T.F."/>
            <person name="Barchuk A.R."/>
            <person name="Hartfelder K."/>
            <person name="Simoes Z.L.P."/>
            <person name="Bitondi M.M.G."/>
            <person name="Pinheiro D.G."/>
        </authorList>
    </citation>
    <scope>NUCLEOTIDE SEQUENCE</scope>
    <source>
        <strain evidence="9">USP_RPSP 00005682</strain>
        <tissue evidence="9">Whole individual</tissue>
    </source>
</reference>
<evidence type="ECO:0000313" key="9">
    <source>
        <dbReference type="EMBL" id="KAF3426936.1"/>
    </source>
</evidence>
<dbReference type="EMBL" id="WNWW01000284">
    <property type="protein sequence ID" value="KAF3426936.1"/>
    <property type="molecule type" value="Genomic_DNA"/>
</dbReference>
<comment type="similarity">
    <text evidence="2">Belongs to the bacterial ribosomal protein bL35 family.</text>
</comment>
<dbReference type="PANTHER" id="PTHR15909">
    <property type="entry name" value="39S RIBOSOMAL PROTEIN L35, MITOCHONDRIAL"/>
    <property type="match status" value="1"/>
</dbReference>
<evidence type="ECO:0000256" key="4">
    <source>
        <dbReference type="ARBA" id="ARBA00022980"/>
    </source>
</evidence>
<evidence type="ECO:0000256" key="8">
    <source>
        <dbReference type="ARBA" id="ARBA00035418"/>
    </source>
</evidence>
<dbReference type="InterPro" id="IPR021137">
    <property type="entry name" value="Ribosomal_bL35-like"/>
</dbReference>
<dbReference type="GO" id="GO:1990904">
    <property type="term" value="C:ribonucleoprotein complex"/>
    <property type="evidence" value="ECO:0007669"/>
    <property type="project" value="UniProtKB-KW"/>
</dbReference>
<proteinExistence type="inferred from homology"/>
<keyword evidence="3" id="KW-0809">Transit peptide</keyword>
<dbReference type="AlphaFoldDB" id="A0A833S5S4"/>
<sequence length="213" mass="25029">PLHGNFNPIRNIFRVAGQAAKGKRERRNQRKRRMLRIVSTAVRSIASHANVVNLTSSLIFKQYPITQCIQQRFFGAFSSTINQWGNIGNIKEKPIFGQTEGIVPLSLTPVTNSVRTVIKYSKQKGKRKTVKTVLKRGIWIRTYAGRHKHLWKKPEGRKYRLRQHVFCNATQSTMLDKMVTSYWKRPHYYVDDPYNPYHKREEFPLTRTKPKLY</sequence>
<accession>A0A833S5S4</accession>
<evidence type="ECO:0000256" key="5">
    <source>
        <dbReference type="ARBA" id="ARBA00023128"/>
    </source>
</evidence>
<dbReference type="SUPFAM" id="SSF143034">
    <property type="entry name" value="L35p-like"/>
    <property type="match status" value="1"/>
</dbReference>
<dbReference type="GO" id="GO:0006412">
    <property type="term" value="P:translation"/>
    <property type="evidence" value="ECO:0007669"/>
    <property type="project" value="InterPro"/>
</dbReference>